<protein>
    <submittedName>
        <fullName evidence="2">Uncharacterized protein</fullName>
    </submittedName>
</protein>
<organism evidence="2 3">
    <name type="scientific">Conger conger</name>
    <name type="common">Conger eel</name>
    <name type="synonym">Muraena conger</name>
    <dbReference type="NCBI Taxonomy" id="82655"/>
    <lineage>
        <taxon>Eukaryota</taxon>
        <taxon>Metazoa</taxon>
        <taxon>Chordata</taxon>
        <taxon>Craniata</taxon>
        <taxon>Vertebrata</taxon>
        <taxon>Euteleostomi</taxon>
        <taxon>Actinopterygii</taxon>
        <taxon>Neopterygii</taxon>
        <taxon>Teleostei</taxon>
        <taxon>Anguilliformes</taxon>
        <taxon>Congridae</taxon>
        <taxon>Conger</taxon>
    </lineage>
</organism>
<keyword evidence="3" id="KW-1185">Reference proteome</keyword>
<sequence length="104" mass="11062">MCSHFGCLAFLVKLYSPPVPEASWPELVLSSAHREADSISCPCAASSALQGMTNGLCILADWGLHRLSRAGGMLSEPGEAPPASHPDSSRQQPYGRSAYMSRAE</sequence>
<dbReference type="EMBL" id="JAFJMO010000006">
    <property type="protein sequence ID" value="KAJ8274008.1"/>
    <property type="molecule type" value="Genomic_DNA"/>
</dbReference>
<gene>
    <name evidence="2" type="ORF">COCON_G00086330</name>
</gene>
<name>A0A9Q1DK66_CONCO</name>
<feature type="non-terminal residue" evidence="2">
    <location>
        <position position="1"/>
    </location>
</feature>
<accession>A0A9Q1DK66</accession>
<comment type="caution">
    <text evidence="2">The sequence shown here is derived from an EMBL/GenBank/DDBJ whole genome shotgun (WGS) entry which is preliminary data.</text>
</comment>
<feature type="region of interest" description="Disordered" evidence="1">
    <location>
        <begin position="71"/>
        <end position="104"/>
    </location>
</feature>
<dbReference type="Proteomes" id="UP001152803">
    <property type="component" value="Unassembled WGS sequence"/>
</dbReference>
<proteinExistence type="predicted"/>
<evidence type="ECO:0000256" key="1">
    <source>
        <dbReference type="SAM" id="MobiDB-lite"/>
    </source>
</evidence>
<evidence type="ECO:0000313" key="2">
    <source>
        <dbReference type="EMBL" id="KAJ8274008.1"/>
    </source>
</evidence>
<dbReference type="AlphaFoldDB" id="A0A9Q1DK66"/>
<reference evidence="2" key="1">
    <citation type="journal article" date="2023" name="Science">
        <title>Genome structures resolve the early diversification of teleost fishes.</title>
        <authorList>
            <person name="Parey E."/>
            <person name="Louis A."/>
            <person name="Montfort J."/>
            <person name="Bouchez O."/>
            <person name="Roques C."/>
            <person name="Iampietro C."/>
            <person name="Lluch J."/>
            <person name="Castinel A."/>
            <person name="Donnadieu C."/>
            <person name="Desvignes T."/>
            <person name="Floi Bucao C."/>
            <person name="Jouanno E."/>
            <person name="Wen M."/>
            <person name="Mejri S."/>
            <person name="Dirks R."/>
            <person name="Jansen H."/>
            <person name="Henkel C."/>
            <person name="Chen W.J."/>
            <person name="Zahm M."/>
            <person name="Cabau C."/>
            <person name="Klopp C."/>
            <person name="Thompson A.W."/>
            <person name="Robinson-Rechavi M."/>
            <person name="Braasch I."/>
            <person name="Lecointre G."/>
            <person name="Bobe J."/>
            <person name="Postlethwait J.H."/>
            <person name="Berthelot C."/>
            <person name="Roest Crollius H."/>
            <person name="Guiguen Y."/>
        </authorList>
    </citation>
    <scope>NUCLEOTIDE SEQUENCE</scope>
    <source>
        <strain evidence="2">Concon-B</strain>
    </source>
</reference>
<evidence type="ECO:0000313" key="3">
    <source>
        <dbReference type="Proteomes" id="UP001152803"/>
    </source>
</evidence>